<dbReference type="InterPro" id="IPR029332">
    <property type="entry name" value="PEHE_dom"/>
</dbReference>
<evidence type="ECO:0000256" key="1">
    <source>
        <dbReference type="SAM" id="MobiDB-lite"/>
    </source>
</evidence>
<dbReference type="Gene3D" id="6.10.250.3170">
    <property type="match status" value="1"/>
</dbReference>
<dbReference type="Pfam" id="PF15275">
    <property type="entry name" value="PEHE"/>
    <property type="match status" value="1"/>
</dbReference>
<dbReference type="OrthoDB" id="6022640at2759"/>
<evidence type="ECO:0000313" key="4">
    <source>
        <dbReference type="Proteomes" id="UP000812440"/>
    </source>
</evidence>
<feature type="domain" description="PEHE" evidence="2">
    <location>
        <begin position="671"/>
        <end position="775"/>
    </location>
</feature>
<dbReference type="PROSITE" id="PS52052">
    <property type="entry name" value="PEHE"/>
    <property type="match status" value="1"/>
</dbReference>
<dbReference type="SMART" id="SM01300">
    <property type="entry name" value="PEHE"/>
    <property type="match status" value="1"/>
</dbReference>
<dbReference type="GO" id="GO:0035035">
    <property type="term" value="F:histone acetyltransferase binding"/>
    <property type="evidence" value="ECO:0007669"/>
    <property type="project" value="TreeGrafter"/>
</dbReference>
<reference evidence="3" key="1">
    <citation type="thesis" date="2020" institute="ProQuest LLC" country="789 East Eisenhower Parkway, Ann Arbor, MI, USA">
        <title>Comparative Genomics and Chromosome Evolution.</title>
        <authorList>
            <person name="Mudd A.B."/>
        </authorList>
    </citation>
    <scope>NUCLEOTIDE SEQUENCE</scope>
    <source>
        <strain evidence="3">Female2</strain>
        <tissue evidence="3">Blood</tissue>
    </source>
</reference>
<evidence type="ECO:0000259" key="2">
    <source>
        <dbReference type="PROSITE" id="PS52052"/>
    </source>
</evidence>
<evidence type="ECO:0000313" key="3">
    <source>
        <dbReference type="EMBL" id="KAG8432625.1"/>
    </source>
</evidence>
<dbReference type="PANTHER" id="PTHR22443">
    <property type="entry name" value="NON-SPECIFIC LETHAL 1, ISOFORM M"/>
    <property type="match status" value="1"/>
</dbReference>
<dbReference type="AlphaFoldDB" id="A0A8T2II48"/>
<accession>A0A8T2II48</accession>
<proteinExistence type="predicted"/>
<sequence>MSLNNETNLFMDNVRLSIANSSSAVHAEMEQSFTTDFMKPKHIGAHPTGHYCTIFLPVMQTRSSSVCQMLEKDTQTLHPTKFSNTLITGVRFQSKRKVKRELFPESVNQLLAGVDKLWDISLTEAADINGIHMSEYMLNQSKHTNIFASVNNNNYSSSPLTSSVHVPKKYTTKEARANLVFKCLSQQQVLLNRVQRNKKRLQSFLGKHVVNHCNDQIRNFVNHPIHDKEHTFYDSHPNKVTGLNLTDRSTELGRHLNKCLKNGVSCPVSASIRNFSASSKTILKRIEQDLDSDATGSSSEDWDEEDDQNQDKCQAELNWLSVRARTSSCWAWLQSQISELEFKIQNITYLHSQIRKSKRKVMFKDYPGKLLRTPGNGNLSPTKDLDMSPSSPTLLLRNIEKQSAQLTEIVSSLTGHVPPPSDSAFGYKQVSSSSCNRLPTEEFHHSNGICEQIQVKRRKKVKVISSSSPAISIHSSARTRPLHSFQKRRLYRLNHVYPTFNEAKISCTNVHLFNEPLCDADNCSTWESYEVQQRQWLMEKNVCRIDPCLHPVLSYPNELPLNLHLAALLKNNSDIKGYSVHSPLLREEGEMCHDSNISVSVNTVRDPEPADESSTIPNFTEKSSAQKCKSSSMFSATRRRLRSEKSYDIDNIVIPINQIAPTTFEKLQYKEIIIPSWKLMKLEPLQISEDAEMLEDLSDEAYISRHKKLEVKEKARWSLWEQKKWPKRTRSNGTCTIGLHSMTLKGSQSYWTLFWYEYCCGICNTERYRYFTIRL</sequence>
<dbReference type="EMBL" id="JAACNH010000009">
    <property type="protein sequence ID" value="KAG8432625.1"/>
    <property type="molecule type" value="Genomic_DNA"/>
</dbReference>
<comment type="caution">
    <text evidence="3">The sequence shown here is derived from an EMBL/GenBank/DDBJ whole genome shotgun (WGS) entry which is preliminary data.</text>
</comment>
<dbReference type="InterPro" id="IPR026180">
    <property type="entry name" value="NSL1"/>
</dbReference>
<organism evidence="3 4">
    <name type="scientific">Hymenochirus boettgeri</name>
    <name type="common">Congo dwarf clawed frog</name>
    <dbReference type="NCBI Taxonomy" id="247094"/>
    <lineage>
        <taxon>Eukaryota</taxon>
        <taxon>Metazoa</taxon>
        <taxon>Chordata</taxon>
        <taxon>Craniata</taxon>
        <taxon>Vertebrata</taxon>
        <taxon>Euteleostomi</taxon>
        <taxon>Amphibia</taxon>
        <taxon>Batrachia</taxon>
        <taxon>Anura</taxon>
        <taxon>Pipoidea</taxon>
        <taxon>Pipidae</taxon>
        <taxon>Pipinae</taxon>
        <taxon>Hymenochirus</taxon>
    </lineage>
</organism>
<dbReference type="GO" id="GO:0044545">
    <property type="term" value="C:NSL complex"/>
    <property type="evidence" value="ECO:0007669"/>
    <property type="project" value="TreeGrafter"/>
</dbReference>
<feature type="region of interest" description="Disordered" evidence="1">
    <location>
        <begin position="603"/>
        <end position="622"/>
    </location>
</feature>
<dbReference type="Proteomes" id="UP000812440">
    <property type="component" value="Chromosome 9"/>
</dbReference>
<feature type="compositionally biased region" description="Polar residues" evidence="1">
    <location>
        <begin position="612"/>
        <end position="622"/>
    </location>
</feature>
<protein>
    <recommendedName>
        <fullName evidence="2">PEHE domain-containing protein</fullName>
    </recommendedName>
</protein>
<feature type="region of interest" description="Disordered" evidence="1">
    <location>
        <begin position="289"/>
        <end position="308"/>
    </location>
</feature>
<keyword evidence="4" id="KW-1185">Reference proteome</keyword>
<dbReference type="PANTHER" id="PTHR22443:SF16">
    <property type="entry name" value="KAT8 REGULATORY NSL COMPLEX SUBUNIT 1-LIKE PROTEIN"/>
    <property type="match status" value="1"/>
</dbReference>
<gene>
    <name evidence="3" type="ORF">GDO86_017029</name>
</gene>
<name>A0A8T2II48_9PIPI</name>